<evidence type="ECO:0000313" key="2">
    <source>
        <dbReference type="EMBL" id="EXU80590.1"/>
    </source>
</evidence>
<dbReference type="EMBL" id="JBOK01000006">
    <property type="protein sequence ID" value="EXU80590.1"/>
    <property type="molecule type" value="Genomic_DNA"/>
</dbReference>
<name>A0A014P367_9BURK</name>
<feature type="region of interest" description="Disordered" evidence="1">
    <location>
        <begin position="64"/>
        <end position="86"/>
    </location>
</feature>
<reference evidence="2 3" key="1">
    <citation type="submission" date="2014-01" db="EMBL/GenBank/DDBJ databases">
        <title>Interspecies Systems Biology Uncovers Metabolites Affecting C. elegans Gene Expression and Life History Traits.</title>
        <authorList>
            <person name="Watson E."/>
            <person name="Macneil L.T."/>
            <person name="Ritter A.D."/>
            <person name="Yilmaz L.S."/>
            <person name="Rosebrock A.P."/>
            <person name="Caudy A.A."/>
            <person name="Walhout A.J."/>
        </authorList>
    </citation>
    <scope>NUCLEOTIDE SEQUENCE [LARGE SCALE GENOMIC DNA]</scope>
    <source>
        <strain evidence="2 3">DA1877</strain>
    </source>
</reference>
<gene>
    <name evidence="2" type="ORF">AX13_15125</name>
</gene>
<feature type="compositionally biased region" description="Basic and acidic residues" evidence="1">
    <location>
        <begin position="74"/>
        <end position="86"/>
    </location>
</feature>
<keyword evidence="3" id="KW-1185">Reference proteome</keyword>
<comment type="caution">
    <text evidence="2">The sequence shown here is derived from an EMBL/GenBank/DDBJ whole genome shotgun (WGS) entry which is preliminary data.</text>
</comment>
<dbReference type="InterPro" id="IPR018691">
    <property type="entry name" value="DUF2188"/>
</dbReference>
<protein>
    <recommendedName>
        <fullName evidence="4">DUF2188 domain-containing protein</fullName>
    </recommendedName>
</protein>
<evidence type="ECO:0000313" key="3">
    <source>
        <dbReference type="Proteomes" id="UP000020766"/>
    </source>
</evidence>
<dbReference type="AlphaFoldDB" id="A0A014P367"/>
<dbReference type="Proteomes" id="UP000020766">
    <property type="component" value="Unassembled WGS sequence"/>
</dbReference>
<evidence type="ECO:0000256" key="1">
    <source>
        <dbReference type="SAM" id="MobiDB-lite"/>
    </source>
</evidence>
<proteinExistence type="predicted"/>
<dbReference type="Pfam" id="PF09954">
    <property type="entry name" value="DUF2188"/>
    <property type="match status" value="1"/>
</dbReference>
<sequence length="86" mass="9501">MSSNSAVTRMIEMTKRNQHVVPREDGWAVQGAGAKRATELFDRKTDAVDRARAISQNQGTELLIHGRNGQIQSKDSHGNDKFPPKG</sequence>
<accession>A0A014P367</accession>
<evidence type="ECO:0008006" key="4">
    <source>
        <dbReference type="Google" id="ProtNLM"/>
    </source>
</evidence>
<organism evidence="2 3">
    <name type="scientific">Comamonas aquatica DA1877</name>
    <dbReference type="NCBI Taxonomy" id="1457173"/>
    <lineage>
        <taxon>Bacteria</taxon>
        <taxon>Pseudomonadati</taxon>
        <taxon>Pseudomonadota</taxon>
        <taxon>Betaproteobacteria</taxon>
        <taxon>Burkholderiales</taxon>
        <taxon>Comamonadaceae</taxon>
        <taxon>Comamonas</taxon>
    </lineage>
</organism>